<evidence type="ECO:0000256" key="1">
    <source>
        <dbReference type="SAM" id="SignalP"/>
    </source>
</evidence>
<feature type="signal peptide" evidence="1">
    <location>
        <begin position="1"/>
        <end position="22"/>
    </location>
</feature>
<dbReference type="InterPro" id="IPR012533">
    <property type="entry name" value="YcnI-copper_dom"/>
</dbReference>
<evidence type="ECO:0000313" key="3">
    <source>
        <dbReference type="EMBL" id="TFZ06905.1"/>
    </source>
</evidence>
<dbReference type="AlphaFoldDB" id="A0A4Z0C9W3"/>
<organism evidence="3 4">
    <name type="scientific">Ramlibacter henchirensis</name>
    <dbReference type="NCBI Taxonomy" id="204072"/>
    <lineage>
        <taxon>Bacteria</taxon>
        <taxon>Pseudomonadati</taxon>
        <taxon>Pseudomonadota</taxon>
        <taxon>Betaproteobacteria</taxon>
        <taxon>Burkholderiales</taxon>
        <taxon>Comamonadaceae</taxon>
        <taxon>Ramlibacter</taxon>
    </lineage>
</organism>
<name>A0A4Z0C9W3_9BURK</name>
<evidence type="ECO:0000259" key="2">
    <source>
        <dbReference type="Pfam" id="PF07987"/>
    </source>
</evidence>
<evidence type="ECO:0000313" key="4">
    <source>
        <dbReference type="Proteomes" id="UP000298180"/>
    </source>
</evidence>
<dbReference type="InterPro" id="IPR038507">
    <property type="entry name" value="YcnI-like_sf"/>
</dbReference>
<dbReference type="Proteomes" id="UP000298180">
    <property type="component" value="Unassembled WGS sequence"/>
</dbReference>
<reference evidence="3 4" key="1">
    <citation type="submission" date="2019-03" db="EMBL/GenBank/DDBJ databases">
        <title>Ramlibacter henchirensis DSM 14656, whole genome shotgun sequence.</title>
        <authorList>
            <person name="Zhang X."/>
            <person name="Feng G."/>
            <person name="Zhu H."/>
        </authorList>
    </citation>
    <scope>NUCLEOTIDE SEQUENCE [LARGE SCALE GENOMIC DNA]</scope>
    <source>
        <strain evidence="3 4">DSM 14656</strain>
    </source>
</reference>
<proteinExistence type="predicted"/>
<dbReference type="EMBL" id="SMLM01000001">
    <property type="protein sequence ID" value="TFZ06905.1"/>
    <property type="molecule type" value="Genomic_DNA"/>
</dbReference>
<dbReference type="OrthoDB" id="9796962at2"/>
<comment type="caution">
    <text evidence="3">The sequence shown here is derived from an EMBL/GenBank/DDBJ whole genome shotgun (WGS) entry which is preliminary data.</text>
</comment>
<gene>
    <name evidence="3" type="ORF">EZ313_09890</name>
</gene>
<feature type="domain" description="YncI copper-binding" evidence="2">
    <location>
        <begin position="23"/>
        <end position="170"/>
    </location>
</feature>
<dbReference type="Gene3D" id="2.60.40.2230">
    <property type="entry name" value="Uncharacterised protein YcnI-like PF07987, DUF1775"/>
    <property type="match status" value="1"/>
</dbReference>
<sequence length="181" mass="19371">MKTPLLIPLLAAALGATGAASAHVVLEYQVAPADSSYKATFKVGHGCEQWPTRQVSVIIPAGVTGARPMPKPGWLLDVQYGKLAQPVTSHGRTITEDVVRVTWTARTPADMLATNHYDEFVLVARTPGTAGTIYWPVNQVCESGRIDWVEIPREGRKLSDLKAPAAALEIMPAAGSGGHRH</sequence>
<accession>A0A4Z0C9W3</accession>
<dbReference type="RefSeq" id="WP_135262992.1">
    <property type="nucleotide sequence ID" value="NZ_SMLM01000001.1"/>
</dbReference>
<keyword evidence="4" id="KW-1185">Reference proteome</keyword>
<dbReference type="Pfam" id="PF07987">
    <property type="entry name" value="DUF1775"/>
    <property type="match status" value="1"/>
</dbReference>
<feature type="chain" id="PRO_5021302589" evidence="1">
    <location>
        <begin position="23"/>
        <end position="181"/>
    </location>
</feature>
<keyword evidence="1" id="KW-0732">Signal</keyword>
<protein>
    <submittedName>
        <fullName evidence="3">DUF1775 domain-containing protein</fullName>
    </submittedName>
</protein>
<dbReference type="CDD" id="cd08545">
    <property type="entry name" value="YcnI_like"/>
    <property type="match status" value="1"/>
</dbReference>